<name>A0A2P2MIG8_RHIMU</name>
<reference evidence="1" key="1">
    <citation type="submission" date="2018-02" db="EMBL/GenBank/DDBJ databases">
        <title>Rhizophora mucronata_Transcriptome.</title>
        <authorList>
            <person name="Meera S.P."/>
            <person name="Sreeshan A."/>
            <person name="Augustine A."/>
        </authorList>
    </citation>
    <scope>NUCLEOTIDE SEQUENCE</scope>
    <source>
        <tissue evidence="1">Leaf</tissue>
    </source>
</reference>
<organism evidence="1">
    <name type="scientific">Rhizophora mucronata</name>
    <name type="common">Asiatic mangrove</name>
    <dbReference type="NCBI Taxonomy" id="61149"/>
    <lineage>
        <taxon>Eukaryota</taxon>
        <taxon>Viridiplantae</taxon>
        <taxon>Streptophyta</taxon>
        <taxon>Embryophyta</taxon>
        <taxon>Tracheophyta</taxon>
        <taxon>Spermatophyta</taxon>
        <taxon>Magnoliopsida</taxon>
        <taxon>eudicotyledons</taxon>
        <taxon>Gunneridae</taxon>
        <taxon>Pentapetalae</taxon>
        <taxon>rosids</taxon>
        <taxon>fabids</taxon>
        <taxon>Malpighiales</taxon>
        <taxon>Rhizophoraceae</taxon>
        <taxon>Rhizophora</taxon>
    </lineage>
</organism>
<protein>
    <submittedName>
        <fullName evidence="1">Uncharacterized protein</fullName>
    </submittedName>
</protein>
<evidence type="ECO:0000313" key="1">
    <source>
        <dbReference type="EMBL" id="MBX30005.1"/>
    </source>
</evidence>
<accession>A0A2P2MIG8</accession>
<proteinExistence type="predicted"/>
<dbReference type="EMBL" id="GGEC01049521">
    <property type="protein sequence ID" value="MBX30005.1"/>
    <property type="molecule type" value="Transcribed_RNA"/>
</dbReference>
<sequence>MLTELTLFIYMHIWNTQQGTIARDSEFNFRY</sequence>
<dbReference type="AlphaFoldDB" id="A0A2P2MIG8"/>